<gene>
    <name evidence="1" type="ORF">AVDCRST_MAG94-1495</name>
</gene>
<protein>
    <submittedName>
        <fullName evidence="1">Uncharacterized protein</fullName>
    </submittedName>
</protein>
<feature type="non-terminal residue" evidence="1">
    <location>
        <position position="30"/>
    </location>
</feature>
<name>A0A6J4L4F4_9CYAN</name>
<organism evidence="1">
    <name type="scientific">uncultured Leptolyngbya sp</name>
    <dbReference type="NCBI Taxonomy" id="332963"/>
    <lineage>
        <taxon>Bacteria</taxon>
        <taxon>Bacillati</taxon>
        <taxon>Cyanobacteriota</taxon>
        <taxon>Cyanophyceae</taxon>
        <taxon>Leptolyngbyales</taxon>
        <taxon>Leptolyngbyaceae</taxon>
        <taxon>Leptolyngbya group</taxon>
        <taxon>Leptolyngbya</taxon>
        <taxon>environmental samples</taxon>
    </lineage>
</organism>
<reference evidence="1" key="1">
    <citation type="submission" date="2020-02" db="EMBL/GenBank/DDBJ databases">
        <authorList>
            <person name="Meier V. D."/>
        </authorList>
    </citation>
    <scope>NUCLEOTIDE SEQUENCE</scope>
    <source>
        <strain evidence="1">AVDCRST_MAG94</strain>
    </source>
</reference>
<sequence>WFLLERAIRLNCARLVGRLKKLLTLLLVTF</sequence>
<evidence type="ECO:0000313" key="1">
    <source>
        <dbReference type="EMBL" id="CAA9321993.1"/>
    </source>
</evidence>
<dbReference type="AlphaFoldDB" id="A0A6J4L4F4"/>
<accession>A0A6J4L4F4</accession>
<feature type="non-terminal residue" evidence="1">
    <location>
        <position position="1"/>
    </location>
</feature>
<proteinExistence type="predicted"/>
<dbReference type="EMBL" id="CADCTY010000519">
    <property type="protein sequence ID" value="CAA9321993.1"/>
    <property type="molecule type" value="Genomic_DNA"/>
</dbReference>